<dbReference type="GO" id="GO:0016989">
    <property type="term" value="F:sigma factor antagonist activity"/>
    <property type="evidence" value="ECO:0007669"/>
    <property type="project" value="TreeGrafter"/>
</dbReference>
<accession>A0A6B9ZJ12</accession>
<dbReference type="Gene3D" id="2.60.120.1440">
    <property type="match status" value="1"/>
</dbReference>
<feature type="transmembrane region" description="Helical" evidence="1">
    <location>
        <begin position="82"/>
        <end position="104"/>
    </location>
</feature>
<proteinExistence type="predicted"/>
<protein>
    <submittedName>
        <fullName evidence="4">DUF4974 domain-containing protein</fullName>
    </submittedName>
</protein>
<dbReference type="PANTHER" id="PTHR30273:SF2">
    <property type="entry name" value="PROTEIN FECR"/>
    <property type="match status" value="1"/>
</dbReference>
<keyword evidence="1" id="KW-1133">Transmembrane helix</keyword>
<keyword evidence="1" id="KW-0472">Membrane</keyword>
<keyword evidence="5" id="KW-1185">Reference proteome</keyword>
<keyword evidence="1" id="KW-0812">Transmembrane</keyword>
<evidence type="ECO:0000259" key="2">
    <source>
        <dbReference type="Pfam" id="PF04773"/>
    </source>
</evidence>
<dbReference type="Gene3D" id="3.55.50.30">
    <property type="match status" value="1"/>
</dbReference>
<evidence type="ECO:0000313" key="4">
    <source>
        <dbReference type="EMBL" id="QHS61075.1"/>
    </source>
</evidence>
<evidence type="ECO:0000313" key="5">
    <source>
        <dbReference type="Proteomes" id="UP000476411"/>
    </source>
</evidence>
<dbReference type="InterPro" id="IPR006860">
    <property type="entry name" value="FecR"/>
</dbReference>
<gene>
    <name evidence="4" type="ORF">GWR21_16150</name>
</gene>
<name>A0A6B9ZJ12_9BACT</name>
<dbReference type="PIRSF" id="PIRSF018266">
    <property type="entry name" value="FecR"/>
    <property type="match status" value="1"/>
</dbReference>
<dbReference type="Pfam" id="PF16344">
    <property type="entry name" value="FecR_C"/>
    <property type="match status" value="1"/>
</dbReference>
<dbReference type="RefSeq" id="WP_162332753.1">
    <property type="nucleotide sequence ID" value="NZ_CP048113.1"/>
</dbReference>
<feature type="domain" description="Protein FecR C-terminal" evidence="3">
    <location>
        <begin position="304"/>
        <end position="371"/>
    </location>
</feature>
<dbReference type="InterPro" id="IPR012373">
    <property type="entry name" value="Ferrdict_sens_TM"/>
</dbReference>
<sequence length="379" mass="42010">MPVDPQYIEQLILQEILGNISPEDSITLKKILISDPHAQAMWQTIHERLAGIDIPSLQEDLPNTLPAAQIIAVARRRKRRKIMMTTTTSVAVILLLITVVYKILLPAFQPVSPAHIPLYALKTVVLQLPDGEIVHLGSGQQQLKAGGRTFREVDGKLSWSGGGTESQLATIIIPPGKDYIVQLSDGTAVTLNAATRMEFPLTFNGNRAIRINGEAYLQVARQDGIPFSVQLPNSTVQVLGTSFNVNTYDHTREQVLLESGAVKVVTRDGTLQLTPGEAAEYQPGTRPLAMAIDTAAALSWKHGYYSFTATPVKTVSKTIERNYRIRVILDSDITANRTLTTRLEKAEPLPELLRRLRKIDNIHYQFENGDSVLHLLYRP</sequence>
<dbReference type="KEGG" id="chih:GWR21_16150"/>
<evidence type="ECO:0000259" key="3">
    <source>
        <dbReference type="Pfam" id="PF16344"/>
    </source>
</evidence>
<dbReference type="InterPro" id="IPR032508">
    <property type="entry name" value="FecR_C"/>
</dbReference>
<dbReference type="Pfam" id="PF04773">
    <property type="entry name" value="FecR"/>
    <property type="match status" value="1"/>
</dbReference>
<dbReference type="Proteomes" id="UP000476411">
    <property type="component" value="Chromosome"/>
</dbReference>
<reference evidence="4 5" key="1">
    <citation type="submission" date="2020-01" db="EMBL/GenBank/DDBJ databases">
        <title>Complete genome sequence of Chitinophaga sp. H33E-04 isolated from quinoa roots.</title>
        <authorList>
            <person name="Weon H.-Y."/>
            <person name="Lee S.A."/>
        </authorList>
    </citation>
    <scope>NUCLEOTIDE SEQUENCE [LARGE SCALE GENOMIC DNA]</scope>
    <source>
        <strain evidence="4 5">H33E-04</strain>
    </source>
</reference>
<organism evidence="4 5">
    <name type="scientific">Chitinophaga agri</name>
    <dbReference type="NCBI Taxonomy" id="2703787"/>
    <lineage>
        <taxon>Bacteria</taxon>
        <taxon>Pseudomonadati</taxon>
        <taxon>Bacteroidota</taxon>
        <taxon>Chitinophagia</taxon>
        <taxon>Chitinophagales</taxon>
        <taxon>Chitinophagaceae</taxon>
        <taxon>Chitinophaga</taxon>
    </lineage>
</organism>
<evidence type="ECO:0000256" key="1">
    <source>
        <dbReference type="SAM" id="Phobius"/>
    </source>
</evidence>
<dbReference type="EMBL" id="CP048113">
    <property type="protein sequence ID" value="QHS61075.1"/>
    <property type="molecule type" value="Genomic_DNA"/>
</dbReference>
<dbReference type="PANTHER" id="PTHR30273">
    <property type="entry name" value="PERIPLASMIC SIGNAL SENSOR AND SIGMA FACTOR ACTIVATOR FECR-RELATED"/>
    <property type="match status" value="1"/>
</dbReference>
<feature type="domain" description="FecR protein" evidence="2">
    <location>
        <begin position="176"/>
        <end position="263"/>
    </location>
</feature>
<dbReference type="AlphaFoldDB" id="A0A6B9ZJ12"/>